<dbReference type="PROSITE" id="PS50931">
    <property type="entry name" value="HTH_LYSR"/>
    <property type="match status" value="1"/>
</dbReference>
<dbReference type="HOGENOM" id="CLU_039613_6_0_4"/>
<dbReference type="Gene3D" id="1.10.10.10">
    <property type="entry name" value="Winged helix-like DNA-binding domain superfamily/Winged helix DNA-binding domain"/>
    <property type="match status" value="1"/>
</dbReference>
<evidence type="ECO:0000256" key="1">
    <source>
        <dbReference type="ARBA" id="ARBA00009437"/>
    </source>
</evidence>
<dbReference type="GO" id="GO:0005829">
    <property type="term" value="C:cytosol"/>
    <property type="evidence" value="ECO:0007669"/>
    <property type="project" value="TreeGrafter"/>
</dbReference>
<dbReference type="PRINTS" id="PR00039">
    <property type="entry name" value="HTHLYSR"/>
</dbReference>
<dbReference type="GO" id="GO:0003700">
    <property type="term" value="F:DNA-binding transcription factor activity"/>
    <property type="evidence" value="ECO:0007669"/>
    <property type="project" value="InterPro"/>
</dbReference>
<evidence type="ECO:0000259" key="5">
    <source>
        <dbReference type="PROSITE" id="PS50931"/>
    </source>
</evidence>
<feature type="domain" description="HTH lysR-type" evidence="5">
    <location>
        <begin position="3"/>
        <end position="60"/>
    </location>
</feature>
<comment type="similarity">
    <text evidence="1">Belongs to the LysR transcriptional regulatory family.</text>
</comment>
<organism evidence="6">
    <name type="scientific">Burkholderia sp. (strain CCGE1003)</name>
    <dbReference type="NCBI Taxonomy" id="640512"/>
    <lineage>
        <taxon>Bacteria</taxon>
        <taxon>Pseudomonadati</taxon>
        <taxon>Pseudomonadota</taxon>
        <taxon>Betaproteobacteria</taxon>
        <taxon>Burkholderiales</taxon>
        <taxon>Burkholderiaceae</taxon>
        <taxon>Burkholderia</taxon>
    </lineage>
</organism>
<gene>
    <name evidence="6" type="ordered locus">BC1003_5903</name>
</gene>
<dbReference type="PANTHER" id="PTHR30419">
    <property type="entry name" value="HTH-TYPE TRANSCRIPTIONAL REGULATOR YBHD"/>
    <property type="match status" value="1"/>
</dbReference>
<sequence length="312" mass="34647">MNLSLKQLKVFLGVANASSFTKTAQSMHLSQAALSAIIRELETQLNCRLLERTTRTVSLTDAGRVFYPTAMAIVETLEKSVIELNELGRQKQSSLLLGCTPMIAASLMPPVLARFAQVYPASHIELVDRNPTELLQMVEEGHLDAAFGVFFSQLSGIDRVPLFPTRLVAVSSTDEGSPRRGSGIRWTALEDQPLITLPKDNPLQRLIEATLSKEEVTVSRRIVVGHLQTAIAMAQEGLGTAVMPQFCEHICYRYRVRIDAIRPEVPLSFYRITRTGRDTMNTLDQFTALFTEAATENPAGIIDIDEDNRMRS</sequence>
<dbReference type="STRING" id="640512.BC1003_5903"/>
<dbReference type="InterPro" id="IPR036390">
    <property type="entry name" value="WH_DNA-bd_sf"/>
</dbReference>
<dbReference type="SUPFAM" id="SSF53850">
    <property type="entry name" value="Periplasmic binding protein-like II"/>
    <property type="match status" value="1"/>
</dbReference>
<dbReference type="InterPro" id="IPR005119">
    <property type="entry name" value="LysR_subst-bd"/>
</dbReference>
<dbReference type="FunFam" id="1.10.10.10:FF:000001">
    <property type="entry name" value="LysR family transcriptional regulator"/>
    <property type="match status" value="1"/>
</dbReference>
<dbReference type="AlphaFoldDB" id="E1THF6"/>
<dbReference type="KEGG" id="bgf:BC1003_5903"/>
<proteinExistence type="inferred from homology"/>
<name>E1THF6_BURSG</name>
<keyword evidence="3" id="KW-0238">DNA-binding</keyword>
<dbReference type="InterPro" id="IPR050950">
    <property type="entry name" value="HTH-type_LysR_regulators"/>
</dbReference>
<dbReference type="eggNOG" id="COG0583">
    <property type="taxonomic scope" value="Bacteria"/>
</dbReference>
<dbReference type="Gene3D" id="3.40.190.10">
    <property type="entry name" value="Periplasmic binding protein-like II"/>
    <property type="match status" value="2"/>
</dbReference>
<dbReference type="PANTHER" id="PTHR30419:SF30">
    <property type="entry name" value="LYSR FAMILY TRANSCRIPTIONAL REGULATOR"/>
    <property type="match status" value="1"/>
</dbReference>
<keyword evidence="4" id="KW-0804">Transcription</keyword>
<dbReference type="InterPro" id="IPR036388">
    <property type="entry name" value="WH-like_DNA-bd_sf"/>
</dbReference>
<dbReference type="Pfam" id="PF03466">
    <property type="entry name" value="LysR_substrate"/>
    <property type="match status" value="1"/>
</dbReference>
<protein>
    <submittedName>
        <fullName evidence="6">Transcriptional regulator, LysR family</fullName>
    </submittedName>
</protein>
<keyword evidence="2" id="KW-0805">Transcription regulation</keyword>
<evidence type="ECO:0000256" key="4">
    <source>
        <dbReference type="ARBA" id="ARBA00023163"/>
    </source>
</evidence>
<dbReference type="InterPro" id="IPR000847">
    <property type="entry name" value="LysR_HTH_N"/>
</dbReference>
<dbReference type="Pfam" id="PF00126">
    <property type="entry name" value="HTH_1"/>
    <property type="match status" value="1"/>
</dbReference>
<dbReference type="SUPFAM" id="SSF46785">
    <property type="entry name" value="Winged helix' DNA-binding domain"/>
    <property type="match status" value="1"/>
</dbReference>
<accession>E1THF6</accession>
<dbReference type="EMBL" id="CP002218">
    <property type="protein sequence ID" value="ADN61813.1"/>
    <property type="molecule type" value="Genomic_DNA"/>
</dbReference>
<evidence type="ECO:0000256" key="2">
    <source>
        <dbReference type="ARBA" id="ARBA00023015"/>
    </source>
</evidence>
<dbReference type="GO" id="GO:0003677">
    <property type="term" value="F:DNA binding"/>
    <property type="evidence" value="ECO:0007669"/>
    <property type="project" value="UniProtKB-KW"/>
</dbReference>
<evidence type="ECO:0000256" key="3">
    <source>
        <dbReference type="ARBA" id="ARBA00023125"/>
    </source>
</evidence>
<dbReference type="OrthoDB" id="9106612at2"/>
<reference evidence="6" key="1">
    <citation type="submission" date="2010-09" db="EMBL/GenBank/DDBJ databases">
        <title>Complete sequence of chromosome2 of Burkholderia sp. CCGE1003.</title>
        <authorList>
            <consortium name="US DOE Joint Genome Institute"/>
            <person name="Lucas S."/>
            <person name="Copeland A."/>
            <person name="Lapidus A."/>
            <person name="Cheng J.-F."/>
            <person name="Bruce D."/>
            <person name="Goodwin L."/>
            <person name="Pitluck S."/>
            <person name="Daligault H."/>
            <person name="Davenport K."/>
            <person name="Detter J.C."/>
            <person name="Han C."/>
            <person name="Tapia R."/>
            <person name="Land M."/>
            <person name="Hauser L."/>
            <person name="Jeffries C."/>
            <person name="Kyrpides N."/>
            <person name="Ivanova N."/>
            <person name="Ovchinnikova G."/>
            <person name="Martinez-Romero E."/>
            <person name="Rogel M.A."/>
            <person name="Auchtung J."/>
            <person name="Tiedje J.M."/>
            <person name="Woyke T."/>
        </authorList>
    </citation>
    <scope>NUCLEOTIDE SEQUENCE</scope>
    <source>
        <strain evidence="6">CCGE1003</strain>
    </source>
</reference>
<evidence type="ECO:0000313" key="6">
    <source>
        <dbReference type="EMBL" id="ADN61813.1"/>
    </source>
</evidence>